<dbReference type="RefSeq" id="WP_279997354.1">
    <property type="nucleotide sequence ID" value="NZ_JAOCDZ010000030.1"/>
</dbReference>
<reference evidence="2" key="1">
    <citation type="submission" date="2022-09" db="EMBL/GenBank/DDBJ databases">
        <title>Intensive care unit water sources are persistently colonized with multi-drug resistant bacteria and are the site of extensive horizontal gene transfer of antibiotic resistance genes.</title>
        <authorList>
            <person name="Diorio-Toth L."/>
        </authorList>
    </citation>
    <scope>NUCLEOTIDE SEQUENCE</scope>
    <source>
        <strain evidence="2">GD03843</strain>
    </source>
</reference>
<evidence type="ECO:0000313" key="3">
    <source>
        <dbReference type="Proteomes" id="UP001161094"/>
    </source>
</evidence>
<protein>
    <submittedName>
        <fullName evidence="2">Uncharacterized protein</fullName>
    </submittedName>
</protein>
<keyword evidence="1" id="KW-0812">Transmembrane</keyword>
<keyword evidence="1" id="KW-0472">Membrane</keyword>
<dbReference type="AlphaFoldDB" id="A0AA42LUM6"/>
<organism evidence="2 3">
    <name type="scientific">Achromobacter spanius</name>
    <dbReference type="NCBI Taxonomy" id="217203"/>
    <lineage>
        <taxon>Bacteria</taxon>
        <taxon>Pseudomonadati</taxon>
        <taxon>Pseudomonadota</taxon>
        <taxon>Betaproteobacteria</taxon>
        <taxon>Burkholderiales</taxon>
        <taxon>Alcaligenaceae</taxon>
        <taxon>Achromobacter</taxon>
    </lineage>
</organism>
<gene>
    <name evidence="2" type="ORF">N5D93_28630</name>
</gene>
<dbReference type="Proteomes" id="UP001161094">
    <property type="component" value="Unassembled WGS sequence"/>
</dbReference>
<evidence type="ECO:0000256" key="1">
    <source>
        <dbReference type="SAM" id="Phobius"/>
    </source>
</evidence>
<evidence type="ECO:0000313" key="2">
    <source>
        <dbReference type="EMBL" id="MDH0739801.1"/>
    </source>
</evidence>
<keyword evidence="1" id="KW-1133">Transmembrane helix</keyword>
<proteinExistence type="predicted"/>
<sequence>MINNNATPLEHLAAFAIVFVTGVLSTAILGRYIEAVRRDAAEGACARND</sequence>
<comment type="caution">
    <text evidence="2">The sequence shown here is derived from an EMBL/GenBank/DDBJ whole genome shotgun (WGS) entry which is preliminary data.</text>
</comment>
<name>A0AA42LUM6_9BURK</name>
<accession>A0AA42LUM6</accession>
<dbReference type="EMBL" id="JAOCDZ010000030">
    <property type="protein sequence ID" value="MDH0739801.1"/>
    <property type="molecule type" value="Genomic_DNA"/>
</dbReference>
<feature type="transmembrane region" description="Helical" evidence="1">
    <location>
        <begin position="12"/>
        <end position="33"/>
    </location>
</feature>